<evidence type="ECO:0000256" key="1">
    <source>
        <dbReference type="ARBA" id="ARBA00022679"/>
    </source>
</evidence>
<organism evidence="4 5">
    <name type="scientific">Aeromicrobium camelliae</name>
    <dbReference type="NCBI Taxonomy" id="1538144"/>
    <lineage>
        <taxon>Bacteria</taxon>
        <taxon>Bacillati</taxon>
        <taxon>Actinomycetota</taxon>
        <taxon>Actinomycetes</taxon>
        <taxon>Propionibacteriales</taxon>
        <taxon>Nocardioidaceae</taxon>
        <taxon>Aeromicrobium</taxon>
    </lineage>
</organism>
<protein>
    <submittedName>
        <fullName evidence="4">GNAT family N-acetyltransferase</fullName>
    </submittedName>
</protein>
<dbReference type="OrthoDB" id="5243635at2"/>
<dbReference type="InterPro" id="IPR016181">
    <property type="entry name" value="Acyl_CoA_acyltransferase"/>
</dbReference>
<evidence type="ECO:0000313" key="4">
    <source>
        <dbReference type="EMBL" id="RQN07983.1"/>
    </source>
</evidence>
<reference evidence="4 5" key="1">
    <citation type="submission" date="2018-11" db="EMBL/GenBank/DDBJ databases">
        <authorList>
            <person name="Li F."/>
        </authorList>
    </citation>
    <scope>NUCLEOTIDE SEQUENCE [LARGE SCALE GENOMIC DNA]</scope>
    <source>
        <strain evidence="4 5">YS17T</strain>
    </source>
</reference>
<keyword evidence="2" id="KW-0012">Acyltransferase</keyword>
<accession>A0A3N6X2W8</accession>
<comment type="caution">
    <text evidence="4">The sequence shown here is derived from an EMBL/GenBank/DDBJ whole genome shotgun (WGS) entry which is preliminary data.</text>
</comment>
<feature type="domain" description="N-acetyltransferase" evidence="3">
    <location>
        <begin position="9"/>
        <end position="183"/>
    </location>
</feature>
<dbReference type="AlphaFoldDB" id="A0A3N6X2W8"/>
<dbReference type="GO" id="GO:0016747">
    <property type="term" value="F:acyltransferase activity, transferring groups other than amino-acyl groups"/>
    <property type="evidence" value="ECO:0007669"/>
    <property type="project" value="InterPro"/>
</dbReference>
<dbReference type="PANTHER" id="PTHR43877">
    <property type="entry name" value="AMINOALKYLPHOSPHONATE N-ACETYLTRANSFERASE-RELATED-RELATED"/>
    <property type="match status" value="1"/>
</dbReference>
<dbReference type="PROSITE" id="PS51186">
    <property type="entry name" value="GNAT"/>
    <property type="match status" value="1"/>
</dbReference>
<name>A0A3N6X2W8_9ACTN</name>
<keyword evidence="1 4" id="KW-0808">Transferase</keyword>
<evidence type="ECO:0000313" key="5">
    <source>
        <dbReference type="Proteomes" id="UP000275225"/>
    </source>
</evidence>
<dbReference type="Gene3D" id="3.40.630.30">
    <property type="match status" value="1"/>
</dbReference>
<sequence length="183" mass="19808">MRARYARCVTIRRAEPADLSELAALAALTFPLACPPHLSQADMDAFVAEHLSAERFADYLADAGRAVFVAEDAGRLTGYTMAVTGEPYDPDLARLVRHRPTVELSKCYADPAAHGTGTAAALLTHTIDWAAAEGAASVWLGVNGLNQRAQRFYAKHGFAVVGERRFQVGERVEDDLVLEKPLA</sequence>
<evidence type="ECO:0000256" key="2">
    <source>
        <dbReference type="ARBA" id="ARBA00023315"/>
    </source>
</evidence>
<proteinExistence type="predicted"/>
<evidence type="ECO:0000259" key="3">
    <source>
        <dbReference type="PROSITE" id="PS51186"/>
    </source>
</evidence>
<dbReference type="InterPro" id="IPR000182">
    <property type="entry name" value="GNAT_dom"/>
</dbReference>
<dbReference type="InterPro" id="IPR050832">
    <property type="entry name" value="Bact_Acetyltransf"/>
</dbReference>
<dbReference type="SUPFAM" id="SSF55729">
    <property type="entry name" value="Acyl-CoA N-acyltransferases (Nat)"/>
    <property type="match status" value="1"/>
</dbReference>
<dbReference type="EMBL" id="RQJX01000009">
    <property type="protein sequence ID" value="RQN07983.1"/>
    <property type="molecule type" value="Genomic_DNA"/>
</dbReference>
<dbReference type="Proteomes" id="UP000275225">
    <property type="component" value="Unassembled WGS sequence"/>
</dbReference>
<keyword evidence="5" id="KW-1185">Reference proteome</keyword>
<gene>
    <name evidence="4" type="ORF">EHW97_08110</name>
</gene>
<dbReference type="Pfam" id="PF00583">
    <property type="entry name" value="Acetyltransf_1"/>
    <property type="match status" value="1"/>
</dbReference>